<feature type="transmembrane region" description="Helical" evidence="1">
    <location>
        <begin position="68"/>
        <end position="89"/>
    </location>
</feature>
<reference evidence="2 3" key="1">
    <citation type="journal article" date="2023" name="Sci. Data">
        <title>Genome assembly of the Korean intertidal mud-creeper Batillaria attramentaria.</title>
        <authorList>
            <person name="Patra A.K."/>
            <person name="Ho P.T."/>
            <person name="Jun S."/>
            <person name="Lee S.J."/>
            <person name="Kim Y."/>
            <person name="Won Y.J."/>
        </authorList>
    </citation>
    <scope>NUCLEOTIDE SEQUENCE [LARGE SCALE GENOMIC DNA]</scope>
    <source>
        <strain evidence="2">Wonlab-2016</strain>
    </source>
</reference>
<dbReference type="AlphaFoldDB" id="A0ABD0M0I2"/>
<comment type="caution">
    <text evidence="2">The sequence shown here is derived from an EMBL/GenBank/DDBJ whole genome shotgun (WGS) entry which is preliminary data.</text>
</comment>
<protein>
    <submittedName>
        <fullName evidence="2">Uncharacterized protein</fullName>
    </submittedName>
</protein>
<name>A0ABD0M0I2_9CAEN</name>
<keyword evidence="1" id="KW-1133">Transmembrane helix</keyword>
<keyword evidence="3" id="KW-1185">Reference proteome</keyword>
<feature type="non-terminal residue" evidence="2">
    <location>
        <position position="1"/>
    </location>
</feature>
<evidence type="ECO:0000313" key="2">
    <source>
        <dbReference type="EMBL" id="KAK7505035.1"/>
    </source>
</evidence>
<evidence type="ECO:0000256" key="1">
    <source>
        <dbReference type="SAM" id="Phobius"/>
    </source>
</evidence>
<keyword evidence="1" id="KW-0472">Membrane</keyword>
<keyword evidence="1" id="KW-0812">Transmembrane</keyword>
<gene>
    <name evidence="2" type="ORF">BaRGS_00003605</name>
</gene>
<organism evidence="2 3">
    <name type="scientific">Batillaria attramentaria</name>
    <dbReference type="NCBI Taxonomy" id="370345"/>
    <lineage>
        <taxon>Eukaryota</taxon>
        <taxon>Metazoa</taxon>
        <taxon>Spiralia</taxon>
        <taxon>Lophotrochozoa</taxon>
        <taxon>Mollusca</taxon>
        <taxon>Gastropoda</taxon>
        <taxon>Caenogastropoda</taxon>
        <taxon>Sorbeoconcha</taxon>
        <taxon>Cerithioidea</taxon>
        <taxon>Batillariidae</taxon>
        <taxon>Batillaria</taxon>
    </lineage>
</organism>
<evidence type="ECO:0000313" key="3">
    <source>
        <dbReference type="Proteomes" id="UP001519460"/>
    </source>
</evidence>
<accession>A0ABD0M0I2</accession>
<proteinExistence type="predicted"/>
<dbReference type="EMBL" id="JACVVK020000012">
    <property type="protein sequence ID" value="KAK7505035.1"/>
    <property type="molecule type" value="Genomic_DNA"/>
</dbReference>
<sequence length="117" mass="12894">SLPAFINWLIRFNPAAGLLHPDAPPAAAHPRSGQLSYSREHASICYSLAGYRRPTVTVTSRQPARPGALVATILVITTFDFIVAIYDVVDTQLLMTWSARKADLAAIRFQTISKMRI</sequence>
<dbReference type="Proteomes" id="UP001519460">
    <property type="component" value="Unassembled WGS sequence"/>
</dbReference>